<organism evidence="1 2">
    <name type="scientific">Allomyces macrogynus (strain ATCC 38327)</name>
    <name type="common">Allomyces javanicus var. macrogynus</name>
    <dbReference type="NCBI Taxonomy" id="578462"/>
    <lineage>
        <taxon>Eukaryota</taxon>
        <taxon>Fungi</taxon>
        <taxon>Fungi incertae sedis</taxon>
        <taxon>Blastocladiomycota</taxon>
        <taxon>Blastocladiomycetes</taxon>
        <taxon>Blastocladiales</taxon>
        <taxon>Blastocladiaceae</taxon>
        <taxon>Allomyces</taxon>
    </lineage>
</organism>
<dbReference type="EMBL" id="GG745356">
    <property type="protein sequence ID" value="KNE68387.1"/>
    <property type="molecule type" value="Genomic_DNA"/>
</dbReference>
<name>A0A0L0T0W0_ALLM3</name>
<reference evidence="1 2" key="1">
    <citation type="submission" date="2009-11" db="EMBL/GenBank/DDBJ databases">
        <title>Annotation of Allomyces macrogynus ATCC 38327.</title>
        <authorList>
            <consortium name="The Broad Institute Genome Sequencing Platform"/>
            <person name="Russ C."/>
            <person name="Cuomo C."/>
            <person name="Burger G."/>
            <person name="Gray M.W."/>
            <person name="Holland P.W.H."/>
            <person name="King N."/>
            <person name="Lang F.B.F."/>
            <person name="Roger A.J."/>
            <person name="Ruiz-Trillo I."/>
            <person name="Young S.K."/>
            <person name="Zeng Q."/>
            <person name="Gargeya S."/>
            <person name="Fitzgerald M."/>
            <person name="Haas B."/>
            <person name="Abouelleil A."/>
            <person name="Alvarado L."/>
            <person name="Arachchi H.M."/>
            <person name="Berlin A."/>
            <person name="Chapman S.B."/>
            <person name="Gearin G."/>
            <person name="Goldberg J."/>
            <person name="Griggs A."/>
            <person name="Gujja S."/>
            <person name="Hansen M."/>
            <person name="Heiman D."/>
            <person name="Howarth C."/>
            <person name="Larimer J."/>
            <person name="Lui A."/>
            <person name="MacDonald P.J.P."/>
            <person name="McCowen C."/>
            <person name="Montmayeur A."/>
            <person name="Murphy C."/>
            <person name="Neiman D."/>
            <person name="Pearson M."/>
            <person name="Priest M."/>
            <person name="Roberts A."/>
            <person name="Saif S."/>
            <person name="Shea T."/>
            <person name="Sisk P."/>
            <person name="Stolte C."/>
            <person name="Sykes S."/>
            <person name="Wortman J."/>
            <person name="Nusbaum C."/>
            <person name="Birren B."/>
        </authorList>
    </citation>
    <scope>NUCLEOTIDE SEQUENCE [LARGE SCALE GENOMIC DNA]</scope>
    <source>
        <strain evidence="1 2">ATCC 38327</strain>
    </source>
</reference>
<dbReference type="AlphaFoldDB" id="A0A0L0T0W0"/>
<reference evidence="2" key="2">
    <citation type="submission" date="2009-11" db="EMBL/GenBank/DDBJ databases">
        <title>The Genome Sequence of Allomyces macrogynus strain ATCC 38327.</title>
        <authorList>
            <consortium name="The Broad Institute Genome Sequencing Platform"/>
            <person name="Russ C."/>
            <person name="Cuomo C."/>
            <person name="Shea T."/>
            <person name="Young S.K."/>
            <person name="Zeng Q."/>
            <person name="Koehrsen M."/>
            <person name="Haas B."/>
            <person name="Borodovsky M."/>
            <person name="Guigo R."/>
            <person name="Alvarado L."/>
            <person name="Berlin A."/>
            <person name="Borenstein D."/>
            <person name="Chen Z."/>
            <person name="Engels R."/>
            <person name="Freedman E."/>
            <person name="Gellesch M."/>
            <person name="Goldberg J."/>
            <person name="Griggs A."/>
            <person name="Gujja S."/>
            <person name="Heiman D."/>
            <person name="Hepburn T."/>
            <person name="Howarth C."/>
            <person name="Jen D."/>
            <person name="Larson L."/>
            <person name="Lewis B."/>
            <person name="Mehta T."/>
            <person name="Park D."/>
            <person name="Pearson M."/>
            <person name="Roberts A."/>
            <person name="Saif S."/>
            <person name="Shenoy N."/>
            <person name="Sisk P."/>
            <person name="Stolte C."/>
            <person name="Sykes S."/>
            <person name="Walk T."/>
            <person name="White J."/>
            <person name="Yandava C."/>
            <person name="Burger G."/>
            <person name="Gray M.W."/>
            <person name="Holland P.W.H."/>
            <person name="King N."/>
            <person name="Lang F.B.F."/>
            <person name="Roger A.J."/>
            <person name="Ruiz-Trillo I."/>
            <person name="Lander E."/>
            <person name="Nusbaum C."/>
        </authorList>
    </citation>
    <scope>NUCLEOTIDE SEQUENCE [LARGE SCALE GENOMIC DNA]</scope>
    <source>
        <strain evidence="2">ATCC 38327</strain>
    </source>
</reference>
<evidence type="ECO:0000313" key="1">
    <source>
        <dbReference type="EMBL" id="KNE68387.1"/>
    </source>
</evidence>
<proteinExistence type="predicted"/>
<dbReference type="Proteomes" id="UP000054350">
    <property type="component" value="Unassembled WGS sequence"/>
</dbReference>
<accession>A0A0L0T0W0</accession>
<protein>
    <submittedName>
        <fullName evidence="1">Uncharacterized protein</fullName>
    </submittedName>
</protein>
<dbReference type="VEuPathDB" id="FungiDB:AMAG_13043"/>
<gene>
    <name evidence="1" type="ORF">AMAG_13043</name>
</gene>
<keyword evidence="2" id="KW-1185">Reference proteome</keyword>
<evidence type="ECO:0000313" key="2">
    <source>
        <dbReference type="Proteomes" id="UP000054350"/>
    </source>
</evidence>
<sequence>MASGPIAPFQRGVPLPFPLDFMDVLHLVSPEYAVCAHAVPSATGADPPIEAAVVLVSLIAPLVAHLADPAATLLVPTPAPLPTPDIACSPLELCPALPPALVSTTGPPSPRTVYLHVSLMGVIDIAVPPAPCGARVTVKPVLVSRTKRLT</sequence>
<dbReference type="OrthoDB" id="10344675at2759"/>